<accession>A0ABP9QVN1</accession>
<dbReference type="Pfam" id="PF05990">
    <property type="entry name" value="DUF900"/>
    <property type="match status" value="1"/>
</dbReference>
<proteinExistence type="predicted"/>
<sequence length="325" mass="36709">MLFITNRFPKGSIQTRAGRKFEFDLKNNAPSNSVFFCRRNADGSLTEVGGMNFLSELKGSSYRQILLYIHGFSNLPDSVFEAAEEFQALCDQQDPNEVLVVPIIWPCDNDLGIVQDYWDDQKSADGSAYSLSRALSRFLEWRESNLNSPGTDPCLKRINVLAHSMGNRVLRETLCAWDRYDLADGVPLIFRNTFLVAADIENESIHRTERAKLICDASRNVVVYYASDDLALRASKAANLKNKIASRRLGHTGPENMDMTPKNVYVVDCDDVNNSYDVPKGHSYFRSGKVQGKPGLVFEHIYGCLKTGRVFPEDEQRRSTIIRES</sequence>
<dbReference type="EMBL" id="BAABLD010000010">
    <property type="protein sequence ID" value="GAA5167980.1"/>
    <property type="molecule type" value="Genomic_DNA"/>
</dbReference>
<name>A0ABP9QVN1_9RHOO</name>
<evidence type="ECO:0000313" key="1">
    <source>
        <dbReference type="EMBL" id="GAA5167980.1"/>
    </source>
</evidence>
<reference evidence="2" key="1">
    <citation type="journal article" date="2019" name="Int. J. Syst. Evol. Microbiol.">
        <title>The Global Catalogue of Microorganisms (GCM) 10K type strain sequencing project: providing services to taxonomists for standard genome sequencing and annotation.</title>
        <authorList>
            <consortium name="The Broad Institute Genomics Platform"/>
            <consortium name="The Broad Institute Genome Sequencing Center for Infectious Disease"/>
            <person name="Wu L."/>
            <person name="Ma J."/>
        </authorList>
    </citation>
    <scope>NUCLEOTIDE SEQUENCE [LARGE SCALE GENOMIC DNA]</scope>
    <source>
        <strain evidence="2">JCM 18715</strain>
    </source>
</reference>
<dbReference type="InterPro" id="IPR010297">
    <property type="entry name" value="DUF900_hydrolase"/>
</dbReference>
<organism evidence="1 2">
    <name type="scientific">Viridibacterium curvum</name>
    <dbReference type="NCBI Taxonomy" id="1101404"/>
    <lineage>
        <taxon>Bacteria</taxon>
        <taxon>Pseudomonadati</taxon>
        <taxon>Pseudomonadota</taxon>
        <taxon>Betaproteobacteria</taxon>
        <taxon>Rhodocyclales</taxon>
        <taxon>Rhodocyclaceae</taxon>
        <taxon>Viridibacterium</taxon>
    </lineage>
</organism>
<evidence type="ECO:0008006" key="3">
    <source>
        <dbReference type="Google" id="ProtNLM"/>
    </source>
</evidence>
<comment type="caution">
    <text evidence="1">The sequence shown here is derived from an EMBL/GenBank/DDBJ whole genome shotgun (WGS) entry which is preliminary data.</text>
</comment>
<evidence type="ECO:0000313" key="2">
    <source>
        <dbReference type="Proteomes" id="UP001500547"/>
    </source>
</evidence>
<gene>
    <name evidence="1" type="ORF">GCM10025770_27270</name>
</gene>
<dbReference type="RefSeq" id="WP_345533643.1">
    <property type="nucleotide sequence ID" value="NZ_BAABLD010000010.1"/>
</dbReference>
<protein>
    <recommendedName>
        <fullName evidence="3">Alpha/beta hydrolase</fullName>
    </recommendedName>
</protein>
<keyword evidence="2" id="KW-1185">Reference proteome</keyword>
<dbReference type="Proteomes" id="UP001500547">
    <property type="component" value="Unassembled WGS sequence"/>
</dbReference>